<keyword evidence="3" id="KW-1185">Reference proteome</keyword>
<keyword evidence="1" id="KW-0812">Transmembrane</keyword>
<proteinExistence type="predicted"/>
<organism evidence="2 3">
    <name type="scientific">Rosa chinensis</name>
    <name type="common">China rose</name>
    <dbReference type="NCBI Taxonomy" id="74649"/>
    <lineage>
        <taxon>Eukaryota</taxon>
        <taxon>Viridiplantae</taxon>
        <taxon>Streptophyta</taxon>
        <taxon>Embryophyta</taxon>
        <taxon>Tracheophyta</taxon>
        <taxon>Spermatophyta</taxon>
        <taxon>Magnoliopsida</taxon>
        <taxon>eudicotyledons</taxon>
        <taxon>Gunneridae</taxon>
        <taxon>Pentapetalae</taxon>
        <taxon>rosids</taxon>
        <taxon>fabids</taxon>
        <taxon>Rosales</taxon>
        <taxon>Rosaceae</taxon>
        <taxon>Rosoideae</taxon>
        <taxon>Rosoideae incertae sedis</taxon>
        <taxon>Rosa</taxon>
    </lineage>
</organism>
<dbReference type="EC" id="2.7.11.1" evidence="2"/>
<dbReference type="PANTHER" id="PTHR32444">
    <property type="entry name" value="BULB-TYPE LECTIN DOMAIN-CONTAINING PROTEIN"/>
    <property type="match status" value="1"/>
</dbReference>
<evidence type="ECO:0000256" key="1">
    <source>
        <dbReference type="SAM" id="Phobius"/>
    </source>
</evidence>
<dbReference type="OMA" id="WVATETH"/>
<reference evidence="2 3" key="1">
    <citation type="journal article" date="2018" name="Nat. Genet.">
        <title>The Rosa genome provides new insights in the design of modern roses.</title>
        <authorList>
            <person name="Bendahmane M."/>
        </authorList>
    </citation>
    <scope>NUCLEOTIDE SEQUENCE [LARGE SCALE GENOMIC DNA]</scope>
    <source>
        <strain evidence="3">cv. Old Blush</strain>
    </source>
</reference>
<keyword evidence="2" id="KW-0723">Serine/threonine-protein kinase</keyword>
<accession>A0A2P6REU9</accession>
<dbReference type="GO" id="GO:0004674">
    <property type="term" value="F:protein serine/threonine kinase activity"/>
    <property type="evidence" value="ECO:0007669"/>
    <property type="project" value="UniProtKB-KW"/>
</dbReference>
<dbReference type="Gramene" id="PRQ44951">
    <property type="protein sequence ID" value="PRQ44951"/>
    <property type="gene ID" value="RchiOBHm_Chr3g0484821"/>
</dbReference>
<dbReference type="PANTHER" id="PTHR32444:SF247">
    <property type="entry name" value="OS01G0958200 PROTEIN"/>
    <property type="match status" value="1"/>
</dbReference>
<dbReference type="STRING" id="74649.A0A2P6REU9"/>
<evidence type="ECO:0000313" key="3">
    <source>
        <dbReference type="Proteomes" id="UP000238479"/>
    </source>
</evidence>
<dbReference type="EMBL" id="PDCK01000041">
    <property type="protein sequence ID" value="PRQ44951.1"/>
    <property type="molecule type" value="Genomic_DNA"/>
</dbReference>
<feature type="transmembrane region" description="Helical" evidence="1">
    <location>
        <begin position="15"/>
        <end position="33"/>
    </location>
</feature>
<sequence length="100" mass="11249">MHDYDRLRIPLIEGFKMLCLLHLFFFFSVFITVTTSKVDHSSTFQSIADGETIGSTGGTLELGFFSPGSSTTRYVGIWYKKISVTTILWVATETHPSLIH</sequence>
<dbReference type="Proteomes" id="UP000238479">
    <property type="component" value="Chromosome 3"/>
</dbReference>
<comment type="caution">
    <text evidence="2">The sequence shown here is derived from an EMBL/GenBank/DDBJ whole genome shotgun (WGS) entry which is preliminary data.</text>
</comment>
<protein>
    <submittedName>
        <fullName evidence="2">Putative non-specific serine/threonine protein kinase</fullName>
        <ecNumber evidence="2">2.7.11.1</ecNumber>
    </submittedName>
</protein>
<keyword evidence="2" id="KW-0418">Kinase</keyword>
<keyword evidence="2" id="KW-0808">Transferase</keyword>
<keyword evidence="1" id="KW-0472">Membrane</keyword>
<gene>
    <name evidence="2" type="ORF">RchiOBHm_Chr3g0484821</name>
</gene>
<keyword evidence="1" id="KW-1133">Transmembrane helix</keyword>
<evidence type="ECO:0000313" key="2">
    <source>
        <dbReference type="EMBL" id="PRQ44951.1"/>
    </source>
</evidence>
<dbReference type="AlphaFoldDB" id="A0A2P6REU9"/>
<name>A0A2P6REU9_ROSCH</name>